<sequence>MSFGWTPSAADRRLLPEGRLAGPMPWVIAIMMFLTVLAAAAGLGLGAAARALGDDLAGKLTVQIVEADPVIRDRQATAVAAALERLSVVRTVDRLGQAEMAALLEPYLGEGGLAGDELPVPALIDVVLSDGGERAMADVAAAVRTAAPKARIDRHARWLAPLTGLIDSLRWLAIALVLLMAAATAAAVVLAARAALNTHRFTIDVLHLMGSTDTQIAWLFQRRIALDALFGGLVGLTSAIAVLMLLGARVSEIGSDLLGAATLGLRSWALILLLPVAGAILAMLAARITVLRTLRRML</sequence>
<dbReference type="GO" id="GO:0051301">
    <property type="term" value="P:cell division"/>
    <property type="evidence" value="ECO:0007669"/>
    <property type="project" value="UniProtKB-KW"/>
</dbReference>
<keyword evidence="1" id="KW-0812">Transmembrane</keyword>
<feature type="transmembrane region" description="Helical" evidence="1">
    <location>
        <begin position="268"/>
        <end position="290"/>
    </location>
</feature>
<reference evidence="2 3" key="1">
    <citation type="submission" date="2021-08" db="EMBL/GenBank/DDBJ databases">
        <authorList>
            <person name="Tuo L."/>
        </authorList>
    </citation>
    <scope>NUCLEOTIDE SEQUENCE [LARGE SCALE GENOMIC DNA]</scope>
    <source>
        <strain evidence="2 3">JCM 31229</strain>
    </source>
</reference>
<protein>
    <submittedName>
        <fullName evidence="2">Cell division protein</fullName>
    </submittedName>
</protein>
<dbReference type="PANTHER" id="PTHR47755:SF1">
    <property type="entry name" value="CELL DIVISION PROTEIN FTSX"/>
    <property type="match status" value="1"/>
</dbReference>
<evidence type="ECO:0000313" key="2">
    <source>
        <dbReference type="EMBL" id="MBY8824624.1"/>
    </source>
</evidence>
<evidence type="ECO:0000256" key="1">
    <source>
        <dbReference type="SAM" id="Phobius"/>
    </source>
</evidence>
<feature type="transmembrane region" description="Helical" evidence="1">
    <location>
        <begin position="26"/>
        <end position="49"/>
    </location>
</feature>
<dbReference type="EMBL" id="JAINVV010000009">
    <property type="protein sequence ID" value="MBY8824624.1"/>
    <property type="molecule type" value="Genomic_DNA"/>
</dbReference>
<organism evidence="2 3">
    <name type="scientific">Sphingomonas colocasiae</name>
    <dbReference type="NCBI Taxonomy" id="1848973"/>
    <lineage>
        <taxon>Bacteria</taxon>
        <taxon>Pseudomonadati</taxon>
        <taxon>Pseudomonadota</taxon>
        <taxon>Alphaproteobacteria</taxon>
        <taxon>Sphingomonadales</taxon>
        <taxon>Sphingomonadaceae</taxon>
        <taxon>Sphingomonas</taxon>
    </lineage>
</organism>
<keyword evidence="1" id="KW-1133">Transmembrane helix</keyword>
<keyword evidence="1" id="KW-0472">Membrane</keyword>
<feature type="transmembrane region" description="Helical" evidence="1">
    <location>
        <begin position="228"/>
        <end position="248"/>
    </location>
</feature>
<evidence type="ECO:0000313" key="3">
    <source>
        <dbReference type="Proteomes" id="UP000706039"/>
    </source>
</evidence>
<dbReference type="RefSeq" id="WP_222991713.1">
    <property type="nucleotide sequence ID" value="NZ_JAINVV010000009.1"/>
</dbReference>
<dbReference type="InterPro" id="IPR004513">
    <property type="entry name" value="FtsX"/>
</dbReference>
<accession>A0ABS7PXB7</accession>
<gene>
    <name evidence="2" type="ORF">K7G82_20130</name>
</gene>
<feature type="transmembrane region" description="Helical" evidence="1">
    <location>
        <begin position="171"/>
        <end position="192"/>
    </location>
</feature>
<dbReference type="PANTHER" id="PTHR47755">
    <property type="entry name" value="CELL DIVISION PROTEIN FTSX"/>
    <property type="match status" value="1"/>
</dbReference>
<dbReference type="Proteomes" id="UP000706039">
    <property type="component" value="Unassembled WGS sequence"/>
</dbReference>
<keyword evidence="2" id="KW-0132">Cell division</keyword>
<name>A0ABS7PXB7_9SPHN</name>
<keyword evidence="3" id="KW-1185">Reference proteome</keyword>
<proteinExistence type="predicted"/>
<keyword evidence="2" id="KW-0131">Cell cycle</keyword>
<comment type="caution">
    <text evidence="2">The sequence shown here is derived from an EMBL/GenBank/DDBJ whole genome shotgun (WGS) entry which is preliminary data.</text>
</comment>